<reference evidence="1 2" key="1">
    <citation type="submission" date="2016-11" db="EMBL/GenBank/DDBJ databases">
        <authorList>
            <person name="Jaros S."/>
            <person name="Januszkiewicz K."/>
            <person name="Wedrychowicz H."/>
        </authorList>
    </citation>
    <scope>NUCLEOTIDE SEQUENCE [LARGE SCALE GENOMIC DNA]</scope>
    <source>
        <strain evidence="1 2">GAS138</strain>
    </source>
</reference>
<dbReference type="GO" id="GO:0003824">
    <property type="term" value="F:catalytic activity"/>
    <property type="evidence" value="ECO:0007669"/>
    <property type="project" value="InterPro"/>
</dbReference>
<dbReference type="InterPro" id="IPR036663">
    <property type="entry name" value="Fumarylacetoacetase_C_sf"/>
</dbReference>
<gene>
    <name evidence="1" type="ORF">SAMN05443248_0339</name>
</gene>
<accession>A0A1M5H6Q5</accession>
<evidence type="ECO:0008006" key="3">
    <source>
        <dbReference type="Google" id="ProtNLM"/>
    </source>
</evidence>
<evidence type="ECO:0000313" key="1">
    <source>
        <dbReference type="EMBL" id="SHG11585.1"/>
    </source>
</evidence>
<dbReference type="InterPro" id="IPR021269">
    <property type="entry name" value="DUF2848"/>
</dbReference>
<dbReference type="EMBL" id="LT670817">
    <property type="protein sequence ID" value="SHG11585.1"/>
    <property type="molecule type" value="Genomic_DNA"/>
</dbReference>
<dbReference type="Pfam" id="PF11010">
    <property type="entry name" value="DUF2848"/>
    <property type="match status" value="1"/>
</dbReference>
<dbReference type="RefSeq" id="WP_079606975.1">
    <property type="nucleotide sequence ID" value="NZ_LT670817.1"/>
</dbReference>
<evidence type="ECO:0000313" key="2">
    <source>
        <dbReference type="Proteomes" id="UP000189796"/>
    </source>
</evidence>
<name>A0A1M5H6Q5_9BRAD</name>
<dbReference type="AlphaFoldDB" id="A0A1M5H6Q5"/>
<dbReference type="SUPFAM" id="SSF56529">
    <property type="entry name" value="FAH"/>
    <property type="match status" value="1"/>
</dbReference>
<dbReference type="Proteomes" id="UP000189796">
    <property type="component" value="Chromosome I"/>
</dbReference>
<protein>
    <recommendedName>
        <fullName evidence="3">DUF2848 domain-containing protein</fullName>
    </recommendedName>
</protein>
<organism evidence="1 2">
    <name type="scientific">Bradyrhizobium erythrophlei</name>
    <dbReference type="NCBI Taxonomy" id="1437360"/>
    <lineage>
        <taxon>Bacteria</taxon>
        <taxon>Pseudomonadati</taxon>
        <taxon>Pseudomonadota</taxon>
        <taxon>Alphaproteobacteria</taxon>
        <taxon>Hyphomicrobiales</taxon>
        <taxon>Nitrobacteraceae</taxon>
        <taxon>Bradyrhizobium</taxon>
    </lineage>
</organism>
<sequence>MPTHSLSLSFASRNAEEGVVAAIGVCVIAGWTGRDAVALEKHIVELEALGVKRPASTPIFYRASKQRLLITDQIEAVGNASSGEVEYVVLQYRGKLWVGVGSDHTDREVETYGVTVSKQMCDKPIAPVFWAFEDVEDHWDKLILRSFITAGGNRQLYQEGTLDKMLAPKDLIRRYTGGDHLAEGTMLFGGTFSAIGGIRPAPRFDFEIVDDVIGRKISHGYDIVSLPIAG</sequence>
<dbReference type="OrthoDB" id="9792678at2"/>
<proteinExistence type="predicted"/>